<dbReference type="GO" id="GO:0016020">
    <property type="term" value="C:membrane"/>
    <property type="evidence" value="ECO:0007669"/>
    <property type="project" value="UniProtKB-SubCell"/>
</dbReference>
<dbReference type="EnsemblProtists" id="EKX31307">
    <property type="protein sequence ID" value="EKX31307"/>
    <property type="gene ID" value="GUITHDRAFT_122492"/>
</dbReference>
<evidence type="ECO:0000313" key="7">
    <source>
        <dbReference type="EMBL" id="EKX31307.1"/>
    </source>
</evidence>
<reference evidence="10" key="2">
    <citation type="submission" date="2012-11" db="EMBL/GenBank/DDBJ databases">
        <authorList>
            <person name="Kuo A."/>
            <person name="Curtis B.A."/>
            <person name="Tanifuji G."/>
            <person name="Burki F."/>
            <person name="Gruber A."/>
            <person name="Irimia M."/>
            <person name="Maruyama S."/>
            <person name="Arias M.C."/>
            <person name="Ball S.G."/>
            <person name="Gile G.H."/>
            <person name="Hirakawa Y."/>
            <person name="Hopkins J.F."/>
            <person name="Rensing S.A."/>
            <person name="Schmutz J."/>
            <person name="Symeonidi A."/>
            <person name="Elias M."/>
            <person name="Eveleigh R.J."/>
            <person name="Herman E.K."/>
            <person name="Klute M.J."/>
            <person name="Nakayama T."/>
            <person name="Obornik M."/>
            <person name="Reyes-Prieto A."/>
            <person name="Armbrust E.V."/>
            <person name="Aves S.J."/>
            <person name="Beiko R.G."/>
            <person name="Coutinho P."/>
            <person name="Dacks J.B."/>
            <person name="Durnford D.G."/>
            <person name="Fast N.M."/>
            <person name="Green B.R."/>
            <person name="Grisdale C."/>
            <person name="Hempe F."/>
            <person name="Henrissat B."/>
            <person name="Hoppner M.P."/>
            <person name="Ishida K.-I."/>
            <person name="Kim E."/>
            <person name="Koreny L."/>
            <person name="Kroth P.G."/>
            <person name="Liu Y."/>
            <person name="Malik S.-B."/>
            <person name="Maier U.G."/>
            <person name="McRose D."/>
            <person name="Mock T."/>
            <person name="Neilson J.A."/>
            <person name="Onodera N.T."/>
            <person name="Poole A.M."/>
            <person name="Pritham E.J."/>
            <person name="Richards T.A."/>
            <person name="Rocap G."/>
            <person name="Roy S.W."/>
            <person name="Sarai C."/>
            <person name="Schaack S."/>
            <person name="Shirato S."/>
            <person name="Slamovits C.H."/>
            <person name="Spencer D.F."/>
            <person name="Suzuki S."/>
            <person name="Worden A.Z."/>
            <person name="Zauner S."/>
            <person name="Barry K."/>
            <person name="Bell C."/>
            <person name="Bharti A.K."/>
            <person name="Crow J.A."/>
            <person name="Grimwood J."/>
            <person name="Kramer R."/>
            <person name="Lindquist E."/>
            <person name="Lucas S."/>
            <person name="Salamov A."/>
            <person name="McFadden G.I."/>
            <person name="Lane C.E."/>
            <person name="Keeling P.J."/>
            <person name="Gray M.W."/>
            <person name="Grigoriev I.V."/>
            <person name="Archibald J.M."/>
        </authorList>
    </citation>
    <scope>NUCLEOTIDE SEQUENCE</scope>
    <source>
        <strain evidence="10">CCMP2712</strain>
    </source>
</reference>
<evidence type="ECO:0000256" key="5">
    <source>
        <dbReference type="ARBA" id="ARBA00023136"/>
    </source>
</evidence>
<dbReference type="GeneID" id="17288032"/>
<dbReference type="KEGG" id="gtt:GUITHDRAFT_122492"/>
<dbReference type="EMBL" id="JH992965">
    <property type="protein sequence ID" value="EKX55420.1"/>
    <property type="molecule type" value="Genomic_DNA"/>
</dbReference>
<dbReference type="PANTHER" id="PTHR11266">
    <property type="entry name" value="PEROXISOMAL MEMBRANE PROTEIN 2, PXMP2 MPV17"/>
    <property type="match status" value="1"/>
</dbReference>
<dbReference type="KEGG" id="gtt:GUITHDRAFT_99199"/>
<keyword evidence="5 6" id="KW-0472">Membrane</keyword>
<keyword evidence="10" id="KW-1185">Reference proteome</keyword>
<evidence type="ECO:0000313" key="8">
    <source>
        <dbReference type="EMBL" id="EKX55420.1"/>
    </source>
</evidence>
<evidence type="ECO:0000313" key="10">
    <source>
        <dbReference type="Proteomes" id="UP000011087"/>
    </source>
</evidence>
<dbReference type="HOGENOM" id="CLU_1423953_0_0_1"/>
<reference evidence="9" key="3">
    <citation type="submission" date="2015-06" db="UniProtKB">
        <authorList>
            <consortium name="EnsemblProtists"/>
        </authorList>
    </citation>
    <scope>IDENTIFICATION</scope>
</reference>
<keyword evidence="4 6" id="KW-1133">Transmembrane helix</keyword>
<dbReference type="RefSeq" id="XP_005818287.1">
    <property type="nucleotide sequence ID" value="XM_005818230.1"/>
</dbReference>
<evidence type="ECO:0000256" key="6">
    <source>
        <dbReference type="RuleBase" id="RU363053"/>
    </source>
</evidence>
<dbReference type="EnsemblProtists" id="EKX55420">
    <property type="protein sequence ID" value="EKX55420"/>
    <property type="gene ID" value="GUITHDRAFT_99199"/>
</dbReference>
<evidence type="ECO:0000256" key="4">
    <source>
        <dbReference type="ARBA" id="ARBA00022989"/>
    </source>
</evidence>
<evidence type="ECO:0000256" key="3">
    <source>
        <dbReference type="ARBA" id="ARBA00022692"/>
    </source>
</evidence>
<name>L1K4M8_GUITC</name>
<dbReference type="RefSeq" id="XP_005842400.1">
    <property type="nucleotide sequence ID" value="XM_005842343.1"/>
</dbReference>
<comment type="similarity">
    <text evidence="2 6">Belongs to the peroxisomal membrane protein PXMP2/4 family.</text>
</comment>
<protein>
    <submittedName>
        <fullName evidence="8 9">Uncharacterized protein</fullName>
    </submittedName>
</protein>
<dbReference type="GO" id="GO:0005737">
    <property type="term" value="C:cytoplasm"/>
    <property type="evidence" value="ECO:0007669"/>
    <property type="project" value="TreeGrafter"/>
</dbReference>
<feature type="transmembrane region" description="Helical" evidence="6">
    <location>
        <begin position="141"/>
        <end position="158"/>
    </location>
</feature>
<keyword evidence="3 6" id="KW-0812">Transmembrane</keyword>
<dbReference type="EMBL" id="JH993306">
    <property type="protein sequence ID" value="EKX31307.1"/>
    <property type="molecule type" value="Genomic_DNA"/>
</dbReference>
<evidence type="ECO:0000313" key="9">
    <source>
        <dbReference type="EnsemblProtists" id="EKX31307"/>
    </source>
</evidence>
<dbReference type="Proteomes" id="UP000011087">
    <property type="component" value="Unassembled WGS sequence"/>
</dbReference>
<dbReference type="AlphaFoldDB" id="L1K4M8"/>
<evidence type="ECO:0000256" key="2">
    <source>
        <dbReference type="ARBA" id="ARBA00006824"/>
    </source>
</evidence>
<dbReference type="OrthoDB" id="430207at2759"/>
<organism evidence="8">
    <name type="scientific">Guillardia theta (strain CCMP2712)</name>
    <name type="common">Cryptophyte</name>
    <dbReference type="NCBI Taxonomy" id="905079"/>
    <lineage>
        <taxon>Eukaryota</taxon>
        <taxon>Cryptophyceae</taxon>
        <taxon>Pyrenomonadales</taxon>
        <taxon>Geminigeraceae</taxon>
        <taxon>Guillardia</taxon>
    </lineage>
</organism>
<feature type="transmembrane region" description="Helical" evidence="6">
    <location>
        <begin position="99"/>
        <end position="120"/>
    </location>
</feature>
<dbReference type="Pfam" id="PF04117">
    <property type="entry name" value="Mpv17_PMP22"/>
    <property type="match status" value="1"/>
</dbReference>
<proteinExistence type="inferred from homology"/>
<sequence>MDLDVLFSWLHDQSLLNELAIAASLNVAADVLAQSIVKLREKEQTRSWLLWDFLSMTRALIWALICTPIILRWLVFLDVTFGREETISAVLMKLSADQLVFSPFLLAMFLIYIGAFRAATSSYRFSETAQVIKKELLPMQISGMFFWVPVSLSLFTVVPDHLKIFVINIAGLFYNTMLALKISSQDTKKKD</sequence>
<dbReference type="InterPro" id="IPR007248">
    <property type="entry name" value="Mpv17_PMP22"/>
</dbReference>
<reference evidence="8 10" key="1">
    <citation type="journal article" date="2012" name="Nature">
        <title>Algal genomes reveal evolutionary mosaicism and the fate of nucleomorphs.</title>
        <authorList>
            <consortium name="DOE Joint Genome Institute"/>
            <person name="Curtis B.A."/>
            <person name="Tanifuji G."/>
            <person name="Burki F."/>
            <person name="Gruber A."/>
            <person name="Irimia M."/>
            <person name="Maruyama S."/>
            <person name="Arias M.C."/>
            <person name="Ball S.G."/>
            <person name="Gile G.H."/>
            <person name="Hirakawa Y."/>
            <person name="Hopkins J.F."/>
            <person name="Kuo A."/>
            <person name="Rensing S.A."/>
            <person name="Schmutz J."/>
            <person name="Symeonidi A."/>
            <person name="Elias M."/>
            <person name="Eveleigh R.J."/>
            <person name="Herman E.K."/>
            <person name="Klute M.J."/>
            <person name="Nakayama T."/>
            <person name="Obornik M."/>
            <person name="Reyes-Prieto A."/>
            <person name="Armbrust E.V."/>
            <person name="Aves S.J."/>
            <person name="Beiko R.G."/>
            <person name="Coutinho P."/>
            <person name="Dacks J.B."/>
            <person name="Durnford D.G."/>
            <person name="Fast N.M."/>
            <person name="Green B.R."/>
            <person name="Grisdale C.J."/>
            <person name="Hempel F."/>
            <person name="Henrissat B."/>
            <person name="Hoppner M.P."/>
            <person name="Ishida K."/>
            <person name="Kim E."/>
            <person name="Koreny L."/>
            <person name="Kroth P.G."/>
            <person name="Liu Y."/>
            <person name="Malik S.B."/>
            <person name="Maier U.G."/>
            <person name="McRose D."/>
            <person name="Mock T."/>
            <person name="Neilson J.A."/>
            <person name="Onodera N.T."/>
            <person name="Poole A.M."/>
            <person name="Pritham E.J."/>
            <person name="Richards T.A."/>
            <person name="Rocap G."/>
            <person name="Roy S.W."/>
            <person name="Sarai C."/>
            <person name="Schaack S."/>
            <person name="Shirato S."/>
            <person name="Slamovits C.H."/>
            <person name="Spencer D.F."/>
            <person name="Suzuki S."/>
            <person name="Worden A.Z."/>
            <person name="Zauner S."/>
            <person name="Barry K."/>
            <person name="Bell C."/>
            <person name="Bharti A.K."/>
            <person name="Crow J.A."/>
            <person name="Grimwood J."/>
            <person name="Kramer R."/>
            <person name="Lindquist E."/>
            <person name="Lucas S."/>
            <person name="Salamov A."/>
            <person name="McFadden G.I."/>
            <person name="Lane C.E."/>
            <person name="Keeling P.J."/>
            <person name="Gray M.W."/>
            <person name="Grigoriev I.V."/>
            <person name="Archibald J.M."/>
        </authorList>
    </citation>
    <scope>NUCLEOTIDE SEQUENCE</scope>
    <source>
        <strain evidence="8 10">CCMP2712</strain>
    </source>
</reference>
<dbReference type="PaxDb" id="55529-EKX31307"/>
<feature type="transmembrane region" description="Helical" evidence="6">
    <location>
        <begin position="164"/>
        <end position="182"/>
    </location>
</feature>
<feature type="transmembrane region" description="Helical" evidence="6">
    <location>
        <begin position="59"/>
        <end position="79"/>
    </location>
</feature>
<gene>
    <name evidence="7" type="ORF">GUITHDRAFT_122492</name>
    <name evidence="8" type="ORF">GUITHDRAFT_99199</name>
</gene>
<comment type="subcellular location">
    <subcellularLocation>
        <location evidence="1">Membrane</location>
        <topology evidence="1">Multi-pass membrane protein</topology>
    </subcellularLocation>
</comment>
<dbReference type="GeneID" id="17312037"/>
<dbReference type="STRING" id="905079.L1K4M8"/>
<accession>L1K4M8</accession>
<evidence type="ECO:0000256" key="1">
    <source>
        <dbReference type="ARBA" id="ARBA00004141"/>
    </source>
</evidence>